<feature type="domain" description="Transcription regulator PadR N-terminal" evidence="1">
    <location>
        <begin position="7"/>
        <end position="80"/>
    </location>
</feature>
<name>A0A7Y9RSU1_9ACTN</name>
<dbReference type="EMBL" id="JACCAC010000001">
    <property type="protein sequence ID" value="NYG54258.1"/>
    <property type="molecule type" value="Genomic_DNA"/>
</dbReference>
<dbReference type="SUPFAM" id="SSF46785">
    <property type="entry name" value="Winged helix' DNA-binding domain"/>
    <property type="match status" value="1"/>
</dbReference>
<dbReference type="AlphaFoldDB" id="A0A7Y9RSU1"/>
<evidence type="ECO:0000259" key="2">
    <source>
        <dbReference type="Pfam" id="PF10400"/>
    </source>
</evidence>
<sequence length="171" mass="18622">MSLGRVLLGVLVDGPAHGYDLKRAHDERFPAARPLAFGQVYATLARLERDGLVEVAGTEQAGGPERTTYAVTEAGRAALADWLREPETPGPYAADALVRKTVTALHAGGDALAFLDRQRAVHLDAMRSLTRARRDGEGPPDVATRIALDHTIAHLDADLRWLEETRERIGR</sequence>
<dbReference type="Proteomes" id="UP000544110">
    <property type="component" value="Unassembled WGS sequence"/>
</dbReference>
<feature type="domain" description="Transcription regulator PadR C-terminal" evidence="2">
    <location>
        <begin position="109"/>
        <end position="168"/>
    </location>
</feature>
<dbReference type="Pfam" id="PF03551">
    <property type="entry name" value="PadR"/>
    <property type="match status" value="1"/>
</dbReference>
<dbReference type="Gene3D" id="1.10.10.10">
    <property type="entry name" value="Winged helix-like DNA-binding domain superfamily/Winged helix DNA-binding domain"/>
    <property type="match status" value="1"/>
</dbReference>
<evidence type="ECO:0000313" key="3">
    <source>
        <dbReference type="EMBL" id="NYG54258.1"/>
    </source>
</evidence>
<dbReference type="PANTHER" id="PTHR43252">
    <property type="entry name" value="TRANSCRIPTIONAL REGULATOR YQJI"/>
    <property type="match status" value="1"/>
</dbReference>
<dbReference type="PANTHER" id="PTHR43252:SF6">
    <property type="entry name" value="NEGATIVE TRANSCRIPTION REGULATOR PADR"/>
    <property type="match status" value="1"/>
</dbReference>
<comment type="caution">
    <text evidence="3">The sequence shown here is derived from an EMBL/GenBank/DDBJ whole genome shotgun (WGS) entry which is preliminary data.</text>
</comment>
<protein>
    <submittedName>
        <fullName evidence="3">DNA-binding PadR family transcriptional regulator</fullName>
    </submittedName>
</protein>
<dbReference type="InterPro" id="IPR036390">
    <property type="entry name" value="WH_DNA-bd_sf"/>
</dbReference>
<keyword evidence="4" id="KW-1185">Reference proteome</keyword>
<evidence type="ECO:0000313" key="4">
    <source>
        <dbReference type="Proteomes" id="UP000544110"/>
    </source>
</evidence>
<dbReference type="RefSeq" id="WP_179516914.1">
    <property type="nucleotide sequence ID" value="NZ_JACCAC010000001.1"/>
</dbReference>
<dbReference type="InterPro" id="IPR018309">
    <property type="entry name" value="Tscrpt_reg_PadR_C"/>
</dbReference>
<accession>A0A7Y9RSU1</accession>
<reference evidence="3 4" key="1">
    <citation type="submission" date="2020-07" db="EMBL/GenBank/DDBJ databases">
        <title>Sequencing the genomes of 1000 actinobacteria strains.</title>
        <authorList>
            <person name="Klenk H.-P."/>
        </authorList>
    </citation>
    <scope>NUCLEOTIDE SEQUENCE [LARGE SCALE GENOMIC DNA]</scope>
    <source>
        <strain evidence="3 4">DSM 24552</strain>
    </source>
</reference>
<gene>
    <name evidence="3" type="ORF">BJ989_000562</name>
</gene>
<dbReference type="Pfam" id="PF10400">
    <property type="entry name" value="Vir_act_alpha_C"/>
    <property type="match status" value="1"/>
</dbReference>
<evidence type="ECO:0000259" key="1">
    <source>
        <dbReference type="Pfam" id="PF03551"/>
    </source>
</evidence>
<dbReference type="GO" id="GO:0003677">
    <property type="term" value="F:DNA binding"/>
    <property type="evidence" value="ECO:0007669"/>
    <property type="project" value="UniProtKB-KW"/>
</dbReference>
<dbReference type="InterPro" id="IPR036388">
    <property type="entry name" value="WH-like_DNA-bd_sf"/>
</dbReference>
<dbReference type="InterPro" id="IPR005149">
    <property type="entry name" value="Tscrpt_reg_PadR_N"/>
</dbReference>
<proteinExistence type="predicted"/>
<keyword evidence="3" id="KW-0238">DNA-binding</keyword>
<organism evidence="3 4">
    <name type="scientific">Nocardioides perillae</name>
    <dbReference type="NCBI Taxonomy" id="1119534"/>
    <lineage>
        <taxon>Bacteria</taxon>
        <taxon>Bacillati</taxon>
        <taxon>Actinomycetota</taxon>
        <taxon>Actinomycetes</taxon>
        <taxon>Propionibacteriales</taxon>
        <taxon>Nocardioidaceae</taxon>
        <taxon>Nocardioides</taxon>
    </lineage>
</organism>